<proteinExistence type="predicted"/>
<dbReference type="Proteomes" id="UP001144612">
    <property type="component" value="Unassembled WGS sequence"/>
</dbReference>
<comment type="caution">
    <text evidence="1">The sequence shown here is derived from an EMBL/GenBank/DDBJ whole genome shotgun (WGS) entry which is preliminary data.</text>
</comment>
<accession>A0ABT4DAY0</accession>
<protein>
    <submittedName>
        <fullName evidence="1">Uncharacterized protein</fullName>
    </submittedName>
</protein>
<dbReference type="RefSeq" id="WP_268060705.1">
    <property type="nucleotide sequence ID" value="NZ_JAPQFJ010000005.1"/>
</dbReference>
<reference evidence="1" key="1">
    <citation type="submission" date="2022-12" db="EMBL/GenBank/DDBJ databases">
        <title>Clostridium sp. nov., isolated from industrial wastewater.</title>
        <authorList>
            <person name="Jiayan W."/>
        </authorList>
    </citation>
    <scope>NUCLEOTIDE SEQUENCE</scope>
    <source>
        <strain evidence="1">ZC22-4</strain>
    </source>
</reference>
<evidence type="ECO:0000313" key="2">
    <source>
        <dbReference type="Proteomes" id="UP001144612"/>
    </source>
</evidence>
<gene>
    <name evidence="1" type="ORF">OW729_06705</name>
</gene>
<sequence>MENAQLDNKLDELYRAFIRKYENVDECSDYILRNYVKYLSYIN</sequence>
<evidence type="ECO:0000313" key="1">
    <source>
        <dbReference type="EMBL" id="MCY6958291.1"/>
    </source>
</evidence>
<organism evidence="1 2">
    <name type="scientific">Clostridium brassicae</name>
    <dbReference type="NCBI Taxonomy" id="2999072"/>
    <lineage>
        <taxon>Bacteria</taxon>
        <taxon>Bacillati</taxon>
        <taxon>Bacillota</taxon>
        <taxon>Clostridia</taxon>
        <taxon>Eubacteriales</taxon>
        <taxon>Clostridiaceae</taxon>
        <taxon>Clostridium</taxon>
    </lineage>
</organism>
<keyword evidence="2" id="KW-1185">Reference proteome</keyword>
<name>A0ABT4DAY0_9CLOT</name>
<dbReference type="EMBL" id="JAPQFJ010000005">
    <property type="protein sequence ID" value="MCY6958291.1"/>
    <property type="molecule type" value="Genomic_DNA"/>
</dbReference>